<organism evidence="8">
    <name type="scientific">Pseudomonas fluorescens (strain SBW25)</name>
    <dbReference type="NCBI Taxonomy" id="216595"/>
    <lineage>
        <taxon>Bacteria</taxon>
        <taxon>Pseudomonadati</taxon>
        <taxon>Pseudomonadota</taxon>
        <taxon>Gammaproteobacteria</taxon>
        <taxon>Pseudomonadales</taxon>
        <taxon>Pseudomonadaceae</taxon>
        <taxon>Pseudomonas</taxon>
    </lineage>
</organism>
<proteinExistence type="predicted"/>
<dbReference type="EMBL" id="LN713926">
    <property type="protein sequence ID" value="CEK42187.1"/>
    <property type="molecule type" value="Genomic_DNA"/>
</dbReference>
<dbReference type="AlphaFoldDB" id="A0A0G4E5D6"/>
<reference evidence="8" key="2">
    <citation type="submission" date="2015-06" db="EMBL/GenBank/DDBJ databases">
        <title>Environmentally co-occuring mercury resistance plasmids are genetically and phenotypically diverse and confer variable context-dependent fitness effects.</title>
        <authorList>
            <person name="Hall J.P.J."/>
            <person name="Harrison E."/>
            <person name="Lilley A.K."/>
            <person name="Paterson S."/>
            <person name="Spiers A.J."/>
            <person name="Brockhurst M.A."/>
        </authorList>
    </citation>
    <scope>NUCLEOTIDE SEQUENCE [LARGE SCALE GENOMIC DNA]</scope>
    <source>
        <strain evidence="8">SBW25</strain>
        <plasmid evidence="8">pQBR57</plasmid>
    </source>
</reference>
<feature type="domain" description="GGDEF" evidence="7">
    <location>
        <begin position="357"/>
        <end position="488"/>
    </location>
</feature>
<dbReference type="Pfam" id="PF00990">
    <property type="entry name" value="GGDEF"/>
    <property type="match status" value="1"/>
</dbReference>
<accession>A0A0G4E5D6</accession>
<evidence type="ECO:0000259" key="6">
    <source>
        <dbReference type="PROSITE" id="PS50110"/>
    </source>
</evidence>
<dbReference type="InterPro" id="IPR043128">
    <property type="entry name" value="Rev_trsase/Diguanyl_cyclase"/>
</dbReference>
<dbReference type="SMART" id="SM00267">
    <property type="entry name" value="GGDEF"/>
    <property type="match status" value="1"/>
</dbReference>
<dbReference type="Gene3D" id="3.30.70.270">
    <property type="match status" value="1"/>
</dbReference>
<comment type="cofactor">
    <cofactor evidence="1">
        <name>Mg(2+)</name>
        <dbReference type="ChEBI" id="CHEBI:18420"/>
    </cofactor>
</comment>
<dbReference type="CDD" id="cd00156">
    <property type="entry name" value="REC"/>
    <property type="match status" value="1"/>
</dbReference>
<evidence type="ECO:0000256" key="3">
    <source>
        <dbReference type="ARBA" id="ARBA00012528"/>
    </source>
</evidence>
<dbReference type="InterPro" id="IPR011006">
    <property type="entry name" value="CheY-like_superfamily"/>
</dbReference>
<dbReference type="SUPFAM" id="SSF55073">
    <property type="entry name" value="Nucleotide cyclase"/>
    <property type="match status" value="1"/>
</dbReference>
<comment type="catalytic activity">
    <reaction evidence="4">
        <text>2 GTP = 3',3'-c-di-GMP + 2 diphosphate</text>
        <dbReference type="Rhea" id="RHEA:24898"/>
        <dbReference type="ChEBI" id="CHEBI:33019"/>
        <dbReference type="ChEBI" id="CHEBI:37565"/>
        <dbReference type="ChEBI" id="CHEBI:58805"/>
        <dbReference type="EC" id="2.7.7.65"/>
    </reaction>
</comment>
<dbReference type="Gene3D" id="3.40.50.2300">
    <property type="match status" value="1"/>
</dbReference>
<dbReference type="PANTHER" id="PTHR45138:SF9">
    <property type="entry name" value="DIGUANYLATE CYCLASE DGCM-RELATED"/>
    <property type="match status" value="1"/>
</dbReference>
<keyword evidence="5" id="KW-0597">Phosphoprotein</keyword>
<dbReference type="CDD" id="cd01949">
    <property type="entry name" value="GGDEF"/>
    <property type="match status" value="1"/>
</dbReference>
<evidence type="ECO:0000256" key="5">
    <source>
        <dbReference type="PROSITE-ProRule" id="PRU00169"/>
    </source>
</evidence>
<dbReference type="SMART" id="SM00448">
    <property type="entry name" value="REC"/>
    <property type="match status" value="1"/>
</dbReference>
<keyword evidence="8" id="KW-0614">Plasmid</keyword>
<evidence type="ECO:0000256" key="4">
    <source>
        <dbReference type="ARBA" id="ARBA00034247"/>
    </source>
</evidence>
<dbReference type="PROSITE" id="PS50887">
    <property type="entry name" value="GGDEF"/>
    <property type="match status" value="1"/>
</dbReference>
<dbReference type="InterPro" id="IPR001789">
    <property type="entry name" value="Sig_transdc_resp-reg_receiver"/>
</dbReference>
<dbReference type="EC" id="2.7.7.65" evidence="3"/>
<name>A0A0G4E5D6_PSEFS</name>
<dbReference type="InterPro" id="IPR050469">
    <property type="entry name" value="Diguanylate_Cyclase"/>
</dbReference>
<dbReference type="NCBIfam" id="TIGR00254">
    <property type="entry name" value="GGDEF"/>
    <property type="match status" value="1"/>
</dbReference>
<evidence type="ECO:0000256" key="1">
    <source>
        <dbReference type="ARBA" id="ARBA00001946"/>
    </source>
</evidence>
<feature type="domain" description="Response regulatory" evidence="6">
    <location>
        <begin position="206"/>
        <end position="321"/>
    </location>
</feature>
<dbReference type="GO" id="GO:0043709">
    <property type="term" value="P:cell adhesion involved in single-species biofilm formation"/>
    <property type="evidence" value="ECO:0007669"/>
    <property type="project" value="TreeGrafter"/>
</dbReference>
<geneLocation type="plasmid" evidence="8">
    <name>pQBR57</name>
</geneLocation>
<evidence type="ECO:0000313" key="8">
    <source>
        <dbReference type="EMBL" id="CEK42187.1"/>
    </source>
</evidence>
<dbReference type="GO" id="GO:0052621">
    <property type="term" value="F:diguanylate cyclase activity"/>
    <property type="evidence" value="ECO:0007669"/>
    <property type="project" value="UniProtKB-EC"/>
</dbReference>
<sequence>MRAHSNFKCFAKTIENHKLKSTSSLNYTSGIANNTVSGSRSQSEAATLLVGSSTMEIIEPATVFDMTNPHSRATDSTPIVMHLHADKCAAQETAVFLAGLGMKLADADLSGASDQREVGVSDVPVLLMGHQILDWPESFNTLCGELTVGGEDRLIIVMTNRVVTFTERRQLSALGNVRIMSVNDSPARVRDMIRDWMRDRTMLGYRVLLVEDSKTDAYLACKYMTEVGIEVQHIRNAVGVLESIEAFQPDLIISDLHMPECEGDQMAKIIRQDRDATMPIIFLSAEGDNKKQLMALAAGADGFIRKPLDREPFIKVLKSTIRRSIALENRMRRDPLTNLLNRAQFDTNMRRMAERGELCALAVLDIDHFKVVNDTHGHPVGDQVICRLAKLLEDGVRSTDFVGRMGGEEFALLMPACNVESALSVLNRLRMQFNQLVFNSEEGVAFQCSFSGGLVELGGDYTLAYKAADSALYESKKMGRNRVMVRPT</sequence>
<dbReference type="PROSITE" id="PS50110">
    <property type="entry name" value="RESPONSE_REGULATORY"/>
    <property type="match status" value="1"/>
</dbReference>
<dbReference type="GO" id="GO:0000160">
    <property type="term" value="P:phosphorelay signal transduction system"/>
    <property type="evidence" value="ECO:0007669"/>
    <property type="project" value="InterPro"/>
</dbReference>
<comment type="subcellular location">
    <subcellularLocation>
        <location evidence="2">Cell inner membrane</location>
    </subcellularLocation>
</comment>
<evidence type="ECO:0000259" key="7">
    <source>
        <dbReference type="PROSITE" id="PS50887"/>
    </source>
</evidence>
<evidence type="ECO:0000256" key="2">
    <source>
        <dbReference type="ARBA" id="ARBA00004533"/>
    </source>
</evidence>
<dbReference type="FunFam" id="3.30.70.270:FF:000001">
    <property type="entry name" value="Diguanylate cyclase domain protein"/>
    <property type="match status" value="1"/>
</dbReference>
<protein>
    <recommendedName>
        <fullName evidence="3">diguanylate cyclase</fullName>
        <ecNumber evidence="3">2.7.7.65</ecNumber>
    </recommendedName>
</protein>
<dbReference type="RefSeq" id="WP_192963377.1">
    <property type="nucleotide sequence ID" value="NZ_LN713926.1"/>
</dbReference>
<dbReference type="InterPro" id="IPR000160">
    <property type="entry name" value="GGDEF_dom"/>
</dbReference>
<dbReference type="Pfam" id="PF00072">
    <property type="entry name" value="Response_reg"/>
    <property type="match status" value="1"/>
</dbReference>
<dbReference type="GO" id="GO:1902201">
    <property type="term" value="P:negative regulation of bacterial-type flagellum-dependent cell motility"/>
    <property type="evidence" value="ECO:0007669"/>
    <property type="project" value="TreeGrafter"/>
</dbReference>
<dbReference type="InterPro" id="IPR029787">
    <property type="entry name" value="Nucleotide_cyclase"/>
</dbReference>
<dbReference type="SUPFAM" id="SSF52172">
    <property type="entry name" value="CheY-like"/>
    <property type="match status" value="1"/>
</dbReference>
<reference evidence="8" key="1">
    <citation type="submission" date="2014-12" db="EMBL/GenBank/DDBJ databases">
        <authorList>
            <person name="Hall J."/>
        </authorList>
    </citation>
    <scope>NUCLEOTIDE SEQUENCE [LARGE SCALE GENOMIC DNA]</scope>
    <source>
        <strain evidence="8">SBW25</strain>
        <plasmid evidence="8">pQBR57</plasmid>
    </source>
</reference>
<dbReference type="PANTHER" id="PTHR45138">
    <property type="entry name" value="REGULATORY COMPONENTS OF SENSORY TRANSDUCTION SYSTEM"/>
    <property type="match status" value="1"/>
</dbReference>
<gene>
    <name evidence="8" type="ORF">PQBR57_0234</name>
</gene>
<dbReference type="GO" id="GO:0005886">
    <property type="term" value="C:plasma membrane"/>
    <property type="evidence" value="ECO:0007669"/>
    <property type="project" value="UniProtKB-SubCell"/>
</dbReference>
<feature type="modified residue" description="4-aspartylphosphate" evidence="5">
    <location>
        <position position="255"/>
    </location>
</feature>